<dbReference type="EMBL" id="BEHY01000010">
    <property type="protein sequence ID" value="GBD08445.1"/>
    <property type="molecule type" value="Genomic_DNA"/>
</dbReference>
<dbReference type="Pfam" id="PF22422">
    <property type="entry name" value="MGH1-like_GH"/>
    <property type="match status" value="1"/>
</dbReference>
<evidence type="ECO:0000313" key="6">
    <source>
        <dbReference type="Proteomes" id="UP000236642"/>
    </source>
</evidence>
<dbReference type="SUPFAM" id="SSF48208">
    <property type="entry name" value="Six-hairpin glycosidases"/>
    <property type="match status" value="1"/>
</dbReference>
<feature type="domain" description="Mannosylglycerate hydrolase MGH1-like glycoside hydrolase" evidence="4">
    <location>
        <begin position="30"/>
        <end position="423"/>
    </location>
</feature>
<dbReference type="InterPro" id="IPR054491">
    <property type="entry name" value="MGH1-like_GH"/>
</dbReference>
<dbReference type="Proteomes" id="UP000236642">
    <property type="component" value="Unassembled WGS sequence"/>
</dbReference>
<keyword evidence="3 5" id="KW-0326">Glycosidase</keyword>
<proteinExistence type="inferred from homology"/>
<dbReference type="GO" id="GO:0009311">
    <property type="term" value="P:oligosaccharide metabolic process"/>
    <property type="evidence" value="ECO:0007669"/>
    <property type="project" value="InterPro"/>
</dbReference>
<protein>
    <submittedName>
        <fullName evidence="5">Glucosidase YgjK</fullName>
        <ecNumber evidence="5">3.2.1.-</ecNumber>
    </submittedName>
</protein>
<dbReference type="InterPro" id="IPR008928">
    <property type="entry name" value="6-hairpin_glycosidase_sf"/>
</dbReference>
<comment type="caution">
    <text evidence="5">The sequence shown here is derived from an EMBL/GenBank/DDBJ whole genome shotgun (WGS) entry which is preliminary data.</text>
</comment>
<dbReference type="GO" id="GO:0004573">
    <property type="term" value="F:Glc3Man9GlcNAc2 oligosaccharide glucosidase activity"/>
    <property type="evidence" value="ECO:0007669"/>
    <property type="project" value="InterPro"/>
</dbReference>
<dbReference type="Gene3D" id="1.50.10.10">
    <property type="match status" value="1"/>
</dbReference>
<dbReference type="GO" id="GO:0006487">
    <property type="term" value="P:protein N-linked glycosylation"/>
    <property type="evidence" value="ECO:0007669"/>
    <property type="project" value="TreeGrafter"/>
</dbReference>
<dbReference type="PANTHER" id="PTHR10412:SF11">
    <property type="entry name" value="MANNOSYL-OLIGOSACCHARIDE GLUCOSIDASE"/>
    <property type="match status" value="1"/>
</dbReference>
<dbReference type="InterPro" id="IPR004888">
    <property type="entry name" value="Glycoside_hydrolase_63"/>
</dbReference>
<sequence length="440" mass="50100">MNIEDLRKAAAEVLRRNDRGAFTAPSPRQYPHLWLWDAGFAALGWAALEDFERAYREIRAALRGQWRNGMLPHVVFYDWPSAYFPGADIWRSDLAPEAPRDPPTSGITQPPVLASVAWILFQRDPDRQRAAAFLREAFPALRAYHRWLHAARDPDGIGLSCIVHPWESGMDNSPLWDLPLSRVPTEGLPPYQRADAHWVPEEQRPRRSDYDRFLALILHLRSHQYGESGVRHSPFRVYDVLFNALRHRSEEALHAMARILGEPTGEIEGWLERSRAAFQARLWDPARGFFLDWDGIAGDRIPVIAAGGFLALYAGLATSEQARAMVERYLRNPEAFAPDGGTRYLVPTVSKADPGWEPRRYWRGPIWVNLNVLIAHGLARYGFHELAGEIRRHTLELIARSGFREYYDPRTGEGLGIGDFTWSAALLLGWELLETSAGER</sequence>
<reference evidence="6" key="1">
    <citation type="submission" date="2017-09" db="EMBL/GenBank/DDBJ databases">
        <title>Metaegenomics of thermophilic ammonia-oxidizing enrichment culture.</title>
        <authorList>
            <person name="Kato S."/>
            <person name="Suzuki K."/>
        </authorList>
    </citation>
    <scope>NUCLEOTIDE SEQUENCE [LARGE SCALE GENOMIC DNA]</scope>
</reference>
<dbReference type="EC" id="3.2.1.-" evidence="5"/>
<name>A0A2H5Y4S2_9CHLR</name>
<accession>A0A2H5Y4S2</accession>
<evidence type="ECO:0000256" key="2">
    <source>
        <dbReference type="ARBA" id="ARBA00022801"/>
    </source>
</evidence>
<dbReference type="AlphaFoldDB" id="A0A2H5Y4S2"/>
<evidence type="ECO:0000259" key="4">
    <source>
        <dbReference type="Pfam" id="PF22422"/>
    </source>
</evidence>
<comment type="similarity">
    <text evidence="1">Belongs to the glycosyl hydrolase 63 family.</text>
</comment>
<organism evidence="5 6">
    <name type="scientific">Candidatus Thermoflexus japonica</name>
    <dbReference type="NCBI Taxonomy" id="2035417"/>
    <lineage>
        <taxon>Bacteria</taxon>
        <taxon>Bacillati</taxon>
        <taxon>Chloroflexota</taxon>
        <taxon>Thermoflexia</taxon>
        <taxon>Thermoflexales</taxon>
        <taxon>Thermoflexaceae</taxon>
        <taxon>Thermoflexus</taxon>
    </lineage>
</organism>
<gene>
    <name evidence="5" type="primary">ygjK_1</name>
    <name evidence="5" type="ORF">HRbin22_00685</name>
</gene>
<dbReference type="PANTHER" id="PTHR10412">
    <property type="entry name" value="MANNOSYL-OLIGOSACCHARIDE GLUCOSIDASE"/>
    <property type="match status" value="1"/>
</dbReference>
<evidence type="ECO:0000313" key="5">
    <source>
        <dbReference type="EMBL" id="GBD08445.1"/>
    </source>
</evidence>
<keyword evidence="2 5" id="KW-0378">Hydrolase</keyword>
<dbReference type="InterPro" id="IPR012341">
    <property type="entry name" value="6hp_glycosidase-like_sf"/>
</dbReference>
<evidence type="ECO:0000256" key="3">
    <source>
        <dbReference type="ARBA" id="ARBA00023295"/>
    </source>
</evidence>
<evidence type="ECO:0000256" key="1">
    <source>
        <dbReference type="ARBA" id="ARBA00010833"/>
    </source>
</evidence>